<keyword evidence="2" id="KW-0378">Hydrolase</keyword>
<dbReference type="GO" id="GO:0047617">
    <property type="term" value="F:fatty acyl-CoA hydrolase activity"/>
    <property type="evidence" value="ECO:0007669"/>
    <property type="project" value="TreeGrafter"/>
</dbReference>
<evidence type="ECO:0000313" key="3">
    <source>
        <dbReference type="EMBL" id="CCH75444.1"/>
    </source>
</evidence>
<dbReference type="STRING" id="1193182.BN11_70022"/>
<dbReference type="AlphaFoldDB" id="W6K4Q9"/>
<gene>
    <name evidence="3" type="ORF">BN11_70022</name>
</gene>
<dbReference type="Pfam" id="PF13279">
    <property type="entry name" value="4HBT_2"/>
    <property type="match status" value="1"/>
</dbReference>
<dbReference type="Proteomes" id="UP000035763">
    <property type="component" value="Unassembled WGS sequence"/>
</dbReference>
<evidence type="ECO:0000256" key="1">
    <source>
        <dbReference type="ARBA" id="ARBA00005953"/>
    </source>
</evidence>
<dbReference type="PANTHER" id="PTHR31793:SF27">
    <property type="entry name" value="NOVEL THIOESTERASE SUPERFAMILY DOMAIN AND SAPOSIN A-TYPE DOMAIN CONTAINING PROTEIN (0610012H03RIK)"/>
    <property type="match status" value="1"/>
</dbReference>
<evidence type="ECO:0000313" key="4">
    <source>
        <dbReference type="Proteomes" id="UP000035763"/>
    </source>
</evidence>
<reference evidence="3 4" key="1">
    <citation type="journal article" date="2013" name="ISME J.">
        <title>A metabolic model for members of the genus Tetrasphaera involved in enhanced biological phosphorus removal.</title>
        <authorList>
            <person name="Kristiansen R."/>
            <person name="Nguyen H.T.T."/>
            <person name="Saunders A.M."/>
            <person name="Nielsen J.L."/>
            <person name="Wimmer R."/>
            <person name="Le V.Q."/>
            <person name="McIlroy S.J."/>
            <person name="Petrovski S."/>
            <person name="Seviour R.J."/>
            <person name="Calteau A."/>
            <person name="Nielsen K.L."/>
            <person name="Nielsen P.H."/>
        </authorList>
    </citation>
    <scope>NUCLEOTIDE SEQUENCE [LARGE SCALE GENOMIC DNA]</scope>
    <source>
        <strain evidence="3 4">Ben110</strain>
    </source>
</reference>
<dbReference type="Gene3D" id="3.10.129.10">
    <property type="entry name" value="Hotdog Thioesterase"/>
    <property type="match status" value="1"/>
</dbReference>
<evidence type="ECO:0000256" key="2">
    <source>
        <dbReference type="ARBA" id="ARBA00022801"/>
    </source>
</evidence>
<comment type="similarity">
    <text evidence="1">Belongs to the 4-hydroxybenzoyl-CoA thioesterase family.</text>
</comment>
<accession>W6K4Q9</accession>
<dbReference type="EMBL" id="CAJA01000496">
    <property type="protein sequence ID" value="CCH75444.1"/>
    <property type="molecule type" value="Genomic_DNA"/>
</dbReference>
<dbReference type="InterPro" id="IPR029069">
    <property type="entry name" value="HotDog_dom_sf"/>
</dbReference>
<sequence length="146" mass="16077">MTTVPTPLVRDFPVRWPVQTRWTDNDMFGHLNNAVYYAMWDSAINAWLAQQTGADPMKDAAFPVVAESSCRYVSELGYPDDLVAGIGVERLGSSSVTLRLALYSASATDADPVAAVGRWVHVYVDRATRKPTPMPAGERVAYEAIR</sequence>
<dbReference type="CDD" id="cd00586">
    <property type="entry name" value="4HBT"/>
    <property type="match status" value="1"/>
</dbReference>
<dbReference type="PANTHER" id="PTHR31793">
    <property type="entry name" value="4-HYDROXYBENZOYL-COA THIOESTERASE FAMILY MEMBER"/>
    <property type="match status" value="1"/>
</dbReference>
<comment type="caution">
    <text evidence="3">The sequence shown here is derived from an EMBL/GenBank/DDBJ whole genome shotgun (WGS) entry which is preliminary data.</text>
</comment>
<keyword evidence="4" id="KW-1185">Reference proteome</keyword>
<name>W6K4Q9_9MICO</name>
<proteinExistence type="inferred from homology"/>
<protein>
    <submittedName>
        <fullName evidence="3">Thioesterase superfamily protein</fullName>
    </submittedName>
</protein>
<dbReference type="SUPFAM" id="SSF54637">
    <property type="entry name" value="Thioesterase/thiol ester dehydrase-isomerase"/>
    <property type="match status" value="1"/>
</dbReference>
<organism evidence="3 4">
    <name type="scientific">Nostocoides australiense Ben110</name>
    <dbReference type="NCBI Taxonomy" id="1193182"/>
    <lineage>
        <taxon>Bacteria</taxon>
        <taxon>Bacillati</taxon>
        <taxon>Actinomycetota</taxon>
        <taxon>Actinomycetes</taxon>
        <taxon>Micrococcales</taxon>
        <taxon>Intrasporangiaceae</taxon>
        <taxon>Nostocoides</taxon>
    </lineage>
</organism>
<dbReference type="RefSeq" id="WP_048693365.1">
    <property type="nucleotide sequence ID" value="NZ_HG764815.1"/>
</dbReference>
<dbReference type="InterPro" id="IPR050563">
    <property type="entry name" value="4-hydroxybenzoyl-CoA_TE"/>
</dbReference>